<evidence type="ECO:0000313" key="3">
    <source>
        <dbReference type="Proteomes" id="UP001205046"/>
    </source>
</evidence>
<dbReference type="PANTHER" id="PTHR43355">
    <property type="entry name" value="FLAVIN REDUCTASE (NADPH)"/>
    <property type="match status" value="1"/>
</dbReference>
<dbReference type="InterPro" id="IPR051606">
    <property type="entry name" value="Polyketide_Oxido-like"/>
</dbReference>
<dbReference type="InterPro" id="IPR016040">
    <property type="entry name" value="NAD(P)-bd_dom"/>
</dbReference>
<dbReference type="InterPro" id="IPR036291">
    <property type="entry name" value="NAD(P)-bd_dom_sf"/>
</dbReference>
<organism evidence="2 3">
    <name type="scientific">Nesterenkonia massiliensis</name>
    <dbReference type="NCBI Taxonomy" id="1232429"/>
    <lineage>
        <taxon>Bacteria</taxon>
        <taxon>Bacillati</taxon>
        <taxon>Actinomycetota</taxon>
        <taxon>Actinomycetes</taxon>
        <taxon>Micrococcales</taxon>
        <taxon>Micrococcaceae</taxon>
        <taxon>Nesterenkonia</taxon>
    </lineage>
</organism>
<protein>
    <submittedName>
        <fullName evidence="2">NAD(P)H-binding protein</fullName>
    </submittedName>
</protein>
<dbReference type="Gene3D" id="3.40.50.720">
    <property type="entry name" value="NAD(P)-binding Rossmann-like Domain"/>
    <property type="match status" value="1"/>
</dbReference>
<dbReference type="Proteomes" id="UP001205046">
    <property type="component" value="Unassembled WGS sequence"/>
</dbReference>
<sequence>MRILVIGGSQGTGAQLASLAEAAGHEVTILSRSRIDRAGARTITGDALDPAVATEAVSGADAVVITVGGSKGSNRHRAAVTRSVIDAMANADVRRLLVQSSVGAGDSAVQLSAPMRLVTKTLLAKPLADHGEQERTVRESGLDWTIVRPTGLTDKPATGSWRAFTVEEAGTLRGTITRADLAAFMLQVLEDDVNIGRAIGVSN</sequence>
<evidence type="ECO:0000259" key="1">
    <source>
        <dbReference type="Pfam" id="PF13460"/>
    </source>
</evidence>
<proteinExistence type="predicted"/>
<evidence type="ECO:0000313" key="2">
    <source>
        <dbReference type="EMBL" id="MCT1607536.1"/>
    </source>
</evidence>
<keyword evidence="3" id="KW-1185">Reference proteome</keyword>
<dbReference type="RefSeq" id="WP_260073435.1">
    <property type="nucleotide sequence ID" value="NZ_JALXMO010000028.1"/>
</dbReference>
<name>A0ABT2HS60_9MICC</name>
<gene>
    <name evidence="2" type="ORF">M3B43_09400</name>
</gene>
<dbReference type="EMBL" id="JALXMO010000028">
    <property type="protein sequence ID" value="MCT1607536.1"/>
    <property type="molecule type" value="Genomic_DNA"/>
</dbReference>
<dbReference type="PANTHER" id="PTHR43355:SF2">
    <property type="entry name" value="FLAVIN REDUCTASE (NADPH)"/>
    <property type="match status" value="1"/>
</dbReference>
<accession>A0ABT2HS60</accession>
<comment type="caution">
    <text evidence="2">The sequence shown here is derived from an EMBL/GenBank/DDBJ whole genome shotgun (WGS) entry which is preliminary data.</text>
</comment>
<dbReference type="Pfam" id="PF13460">
    <property type="entry name" value="NAD_binding_10"/>
    <property type="match status" value="1"/>
</dbReference>
<reference evidence="2 3" key="1">
    <citation type="submission" date="2022-04" db="EMBL/GenBank/DDBJ databases">
        <title>Human microbiome associated bacterial genomes.</title>
        <authorList>
            <person name="Sandstrom S."/>
            <person name="Salamzade R."/>
            <person name="Kalan L.R."/>
        </authorList>
    </citation>
    <scope>NUCLEOTIDE SEQUENCE [LARGE SCALE GENOMIC DNA]</scope>
    <source>
        <strain evidence="3">p3-SID767</strain>
    </source>
</reference>
<dbReference type="SUPFAM" id="SSF51735">
    <property type="entry name" value="NAD(P)-binding Rossmann-fold domains"/>
    <property type="match status" value="1"/>
</dbReference>
<feature type="domain" description="NAD(P)-binding" evidence="1">
    <location>
        <begin position="7"/>
        <end position="191"/>
    </location>
</feature>